<evidence type="ECO:0000313" key="2">
    <source>
        <dbReference type="EMBL" id="OHA03516.1"/>
    </source>
</evidence>
<gene>
    <name evidence="2" type="ORF">A3C92_03490</name>
</gene>
<sequence length="260" mass="28834">MKIIFLNTWGGKAYEPLMAFLSEHSASADFFCLQEVFDSPSSRTVSWGGRADILADFRSTLPEHEGYFSPAVQNFDGDEYMDFPLIHGNAIFAKKDITIASHGDMLIAGDGWPDSGDIQAFPHKMQYVSFQKEGKMYTLAHLHGTPVPSSKRDTPARIAQSQRVADFLAAEKGEKILGGDFNLLPDTESIRMIERAGMRNLITEYGITTTRNALSYGQYPEADRQYFADYAFVSSGVGVAHFAAPQMEISDHLPLVLECT</sequence>
<reference evidence="2 3" key="1">
    <citation type="journal article" date="2016" name="Nat. Commun.">
        <title>Thousands of microbial genomes shed light on interconnected biogeochemical processes in an aquifer system.</title>
        <authorList>
            <person name="Anantharaman K."/>
            <person name="Brown C.T."/>
            <person name="Hug L.A."/>
            <person name="Sharon I."/>
            <person name="Castelle C.J."/>
            <person name="Probst A.J."/>
            <person name="Thomas B.C."/>
            <person name="Singh A."/>
            <person name="Wilkins M.J."/>
            <person name="Karaoz U."/>
            <person name="Brodie E.L."/>
            <person name="Williams K.H."/>
            <person name="Hubbard S.S."/>
            <person name="Banfield J.F."/>
        </authorList>
    </citation>
    <scope>NUCLEOTIDE SEQUENCE [LARGE SCALE GENOMIC DNA]</scope>
</reference>
<protein>
    <recommendedName>
        <fullName evidence="1">Endonuclease/exonuclease/phosphatase domain-containing protein</fullName>
    </recommendedName>
</protein>
<evidence type="ECO:0000259" key="1">
    <source>
        <dbReference type="Pfam" id="PF03372"/>
    </source>
</evidence>
<dbReference type="Gene3D" id="3.60.10.10">
    <property type="entry name" value="Endonuclease/exonuclease/phosphatase"/>
    <property type="match status" value="1"/>
</dbReference>
<proteinExistence type="predicted"/>
<dbReference type="AlphaFoldDB" id="A0A1G2KVR7"/>
<evidence type="ECO:0000313" key="3">
    <source>
        <dbReference type="Proteomes" id="UP000177177"/>
    </source>
</evidence>
<dbReference type="Proteomes" id="UP000177177">
    <property type="component" value="Unassembled WGS sequence"/>
</dbReference>
<comment type="caution">
    <text evidence="2">The sequence shown here is derived from an EMBL/GenBank/DDBJ whole genome shotgun (WGS) entry which is preliminary data.</text>
</comment>
<dbReference type="Pfam" id="PF03372">
    <property type="entry name" value="Exo_endo_phos"/>
    <property type="match status" value="1"/>
</dbReference>
<dbReference type="EMBL" id="MHQN01000017">
    <property type="protein sequence ID" value="OHA03516.1"/>
    <property type="molecule type" value="Genomic_DNA"/>
</dbReference>
<dbReference type="InterPro" id="IPR036691">
    <property type="entry name" value="Endo/exonu/phosph_ase_sf"/>
</dbReference>
<accession>A0A1G2KVR7</accession>
<feature type="domain" description="Endonuclease/exonuclease/phosphatase" evidence="1">
    <location>
        <begin position="6"/>
        <end position="252"/>
    </location>
</feature>
<dbReference type="SUPFAM" id="SSF56219">
    <property type="entry name" value="DNase I-like"/>
    <property type="match status" value="1"/>
</dbReference>
<dbReference type="GO" id="GO:0003824">
    <property type="term" value="F:catalytic activity"/>
    <property type="evidence" value="ECO:0007669"/>
    <property type="project" value="InterPro"/>
</dbReference>
<dbReference type="InterPro" id="IPR005135">
    <property type="entry name" value="Endo/exonuclease/phosphatase"/>
</dbReference>
<organism evidence="2 3">
    <name type="scientific">Candidatus Sungbacteria bacterium RIFCSPHIGHO2_02_FULL_53_17</name>
    <dbReference type="NCBI Taxonomy" id="1802275"/>
    <lineage>
        <taxon>Bacteria</taxon>
        <taxon>Candidatus Sungiibacteriota</taxon>
    </lineage>
</organism>
<name>A0A1G2KVR7_9BACT</name>